<dbReference type="SUPFAM" id="SSF52172">
    <property type="entry name" value="CheY-like"/>
    <property type="match status" value="1"/>
</dbReference>
<evidence type="ECO:0000256" key="6">
    <source>
        <dbReference type="PROSITE-ProRule" id="PRU00169"/>
    </source>
</evidence>
<evidence type="ECO:0000256" key="1">
    <source>
        <dbReference type="ARBA" id="ARBA00022553"/>
    </source>
</evidence>
<dbReference type="Pfam" id="PF00072">
    <property type="entry name" value="Response_reg"/>
    <property type="match status" value="1"/>
</dbReference>
<dbReference type="SMART" id="SM00862">
    <property type="entry name" value="Trans_reg_C"/>
    <property type="match status" value="1"/>
</dbReference>
<feature type="domain" description="Response regulatory" evidence="8">
    <location>
        <begin position="1"/>
        <end position="111"/>
    </location>
</feature>
<dbReference type="RefSeq" id="WP_014745037.1">
    <property type="nucleotide sequence ID" value="NC_017956.1"/>
</dbReference>
<dbReference type="EMBL" id="CP003236">
    <property type="protein sequence ID" value="AFK53359.1"/>
    <property type="molecule type" value="Genomic_DNA"/>
</dbReference>
<evidence type="ECO:0000256" key="3">
    <source>
        <dbReference type="ARBA" id="ARBA00023015"/>
    </source>
</evidence>
<dbReference type="PANTHER" id="PTHR48111:SF4">
    <property type="entry name" value="DNA-BINDING DUAL TRANSCRIPTIONAL REGULATOR OMPR"/>
    <property type="match status" value="1"/>
</dbReference>
<dbReference type="KEGG" id="tmo:TMO_1520"/>
<dbReference type="InterPro" id="IPR016032">
    <property type="entry name" value="Sig_transdc_resp-reg_C-effctor"/>
</dbReference>
<dbReference type="GO" id="GO:0032993">
    <property type="term" value="C:protein-DNA complex"/>
    <property type="evidence" value="ECO:0007669"/>
    <property type="project" value="TreeGrafter"/>
</dbReference>
<dbReference type="Pfam" id="PF00486">
    <property type="entry name" value="Trans_reg_C"/>
    <property type="match status" value="1"/>
</dbReference>
<dbReference type="GO" id="GO:0006355">
    <property type="term" value="P:regulation of DNA-templated transcription"/>
    <property type="evidence" value="ECO:0007669"/>
    <property type="project" value="InterPro"/>
</dbReference>
<dbReference type="PROSITE" id="PS50110">
    <property type="entry name" value="RESPONSE_REGULATORY"/>
    <property type="match status" value="1"/>
</dbReference>
<dbReference type="GO" id="GO:0000156">
    <property type="term" value="F:phosphorelay response regulator activity"/>
    <property type="evidence" value="ECO:0007669"/>
    <property type="project" value="TreeGrafter"/>
</dbReference>
<dbReference type="GO" id="GO:0005829">
    <property type="term" value="C:cytosol"/>
    <property type="evidence" value="ECO:0007669"/>
    <property type="project" value="TreeGrafter"/>
</dbReference>
<dbReference type="CDD" id="cd00383">
    <property type="entry name" value="trans_reg_C"/>
    <property type="match status" value="1"/>
</dbReference>
<dbReference type="Gene3D" id="3.40.50.2300">
    <property type="match status" value="1"/>
</dbReference>
<dbReference type="InterPro" id="IPR011006">
    <property type="entry name" value="CheY-like_superfamily"/>
</dbReference>
<evidence type="ECO:0000256" key="5">
    <source>
        <dbReference type="ARBA" id="ARBA00023163"/>
    </source>
</evidence>
<keyword evidence="1 6" id="KW-0597">Phosphoprotein</keyword>
<sequence length="224" mass="24872">MLSEDIGEARRIADYLKTAGLISVALIANRASCDQLAERPVDLVVLDCDGRTVDGLALGRRILAQGQPGLVFVSKRDDEVERVIGLDMGADDFLVRPFSLRELTARVRSVLRRRRMMPETIGADIRHVRGWTIDLTRREIADPDGEVVRLTRGEFDLLAAIVQAGGRPVTREYLLEVVSKRADAVSDRTVVTLISRLRRKLDRGAGDLDLIRTEPGVGYRITAD</sequence>
<dbReference type="Proteomes" id="UP000005258">
    <property type="component" value="Chromosome"/>
</dbReference>
<dbReference type="SMART" id="SM00448">
    <property type="entry name" value="REC"/>
    <property type="match status" value="1"/>
</dbReference>
<evidence type="ECO:0000313" key="11">
    <source>
        <dbReference type="Proteomes" id="UP000005258"/>
    </source>
</evidence>
<keyword evidence="11" id="KW-1185">Reference proteome</keyword>
<reference evidence="10 11" key="1">
    <citation type="journal article" date="2012" name="J. Am. Chem. Soc.">
        <title>Bacterial biosynthesis and maturation of the didemnin anti-cancer agents.</title>
        <authorList>
            <person name="Xu Y."/>
            <person name="Kersten R.D."/>
            <person name="Nam S.J."/>
            <person name="Lu L."/>
            <person name="Al-Suwailem A.M."/>
            <person name="Zheng H."/>
            <person name="Fenical W."/>
            <person name="Dorrestein P.C."/>
            <person name="Moore B.S."/>
            <person name="Qian P.Y."/>
        </authorList>
    </citation>
    <scope>NUCLEOTIDE SEQUENCE [LARGE SCALE GENOMIC DNA]</scope>
    <source>
        <strain evidence="10 11">KA081020-065</strain>
    </source>
</reference>
<evidence type="ECO:0000256" key="2">
    <source>
        <dbReference type="ARBA" id="ARBA00023012"/>
    </source>
</evidence>
<proteinExistence type="predicted"/>
<dbReference type="InterPro" id="IPR036388">
    <property type="entry name" value="WH-like_DNA-bd_sf"/>
</dbReference>
<dbReference type="InterPro" id="IPR001789">
    <property type="entry name" value="Sig_transdc_resp-reg_receiver"/>
</dbReference>
<evidence type="ECO:0000259" key="8">
    <source>
        <dbReference type="PROSITE" id="PS50110"/>
    </source>
</evidence>
<dbReference type="AlphaFoldDB" id="I3TKS1"/>
<dbReference type="HOGENOM" id="CLU_000445_30_4_5"/>
<dbReference type="STRING" id="1110502.TMO_1520"/>
<gene>
    <name evidence="10" type="primary">arcA</name>
    <name evidence="10" type="ordered locus">TMO_1520</name>
</gene>
<dbReference type="eggNOG" id="COG0745">
    <property type="taxonomic scope" value="Bacteria"/>
</dbReference>
<keyword evidence="5" id="KW-0804">Transcription</keyword>
<keyword evidence="3" id="KW-0805">Transcription regulation</keyword>
<evidence type="ECO:0000256" key="4">
    <source>
        <dbReference type="ARBA" id="ARBA00023125"/>
    </source>
</evidence>
<name>I3TKS1_TISMK</name>
<evidence type="ECO:0000313" key="10">
    <source>
        <dbReference type="EMBL" id="AFK53359.1"/>
    </source>
</evidence>
<evidence type="ECO:0000259" key="9">
    <source>
        <dbReference type="PROSITE" id="PS51755"/>
    </source>
</evidence>
<protein>
    <submittedName>
        <fullName evidence="10">Response regulators consisting of a CheY-like receiver domain and a winged-helix DNA-binding domain</fullName>
    </submittedName>
</protein>
<dbReference type="PROSITE" id="PS51755">
    <property type="entry name" value="OMPR_PHOB"/>
    <property type="match status" value="1"/>
</dbReference>
<organism evidence="10 11">
    <name type="scientific">Tistrella mobilis (strain KA081020-065)</name>
    <dbReference type="NCBI Taxonomy" id="1110502"/>
    <lineage>
        <taxon>Bacteria</taxon>
        <taxon>Pseudomonadati</taxon>
        <taxon>Pseudomonadota</taxon>
        <taxon>Alphaproteobacteria</taxon>
        <taxon>Geminicoccales</taxon>
        <taxon>Geminicoccaceae</taxon>
        <taxon>Tistrella</taxon>
    </lineage>
</organism>
<dbReference type="PANTHER" id="PTHR48111">
    <property type="entry name" value="REGULATOR OF RPOS"/>
    <property type="match status" value="1"/>
</dbReference>
<accession>I3TKS1</accession>
<dbReference type="InterPro" id="IPR001867">
    <property type="entry name" value="OmpR/PhoB-type_DNA-bd"/>
</dbReference>
<keyword evidence="4 7" id="KW-0238">DNA-binding</keyword>
<feature type="domain" description="OmpR/PhoB-type" evidence="9">
    <location>
        <begin position="123"/>
        <end position="223"/>
    </location>
</feature>
<dbReference type="SUPFAM" id="SSF46894">
    <property type="entry name" value="C-terminal effector domain of the bipartite response regulators"/>
    <property type="match status" value="1"/>
</dbReference>
<feature type="DNA-binding region" description="OmpR/PhoB-type" evidence="7">
    <location>
        <begin position="123"/>
        <end position="223"/>
    </location>
</feature>
<dbReference type="InterPro" id="IPR039420">
    <property type="entry name" value="WalR-like"/>
</dbReference>
<evidence type="ECO:0000256" key="7">
    <source>
        <dbReference type="PROSITE-ProRule" id="PRU01091"/>
    </source>
</evidence>
<dbReference type="Gene3D" id="1.10.10.10">
    <property type="entry name" value="Winged helix-like DNA-binding domain superfamily/Winged helix DNA-binding domain"/>
    <property type="match status" value="1"/>
</dbReference>
<keyword evidence="2" id="KW-0902">Two-component regulatory system</keyword>
<feature type="modified residue" description="4-aspartylphosphate" evidence="6">
    <location>
        <position position="47"/>
    </location>
</feature>
<dbReference type="GO" id="GO:0000976">
    <property type="term" value="F:transcription cis-regulatory region binding"/>
    <property type="evidence" value="ECO:0007669"/>
    <property type="project" value="TreeGrafter"/>
</dbReference>